<dbReference type="InterPro" id="IPR002397">
    <property type="entry name" value="Cyt_P450_B"/>
</dbReference>
<protein>
    <submittedName>
        <fullName evidence="4">Cytochrome P450</fullName>
    </submittedName>
</protein>
<dbReference type="SUPFAM" id="SSF48264">
    <property type="entry name" value="Cytochrome P450"/>
    <property type="match status" value="1"/>
</dbReference>
<feature type="region of interest" description="Disordered" evidence="2">
    <location>
        <begin position="1"/>
        <end position="32"/>
    </location>
</feature>
<dbReference type="PANTHER" id="PTHR46696">
    <property type="entry name" value="P450, PUTATIVE (EUROFUNG)-RELATED"/>
    <property type="match status" value="1"/>
</dbReference>
<keyword evidence="3" id="KW-1133">Transmembrane helix</keyword>
<dbReference type="PROSITE" id="PS00086">
    <property type="entry name" value="CYTOCHROME_P450"/>
    <property type="match status" value="1"/>
</dbReference>
<gene>
    <name evidence="4" type="ORF">SacxiDRAFT_2751</name>
</gene>
<dbReference type="EMBL" id="JH636049">
    <property type="protein sequence ID" value="EID54970.1"/>
    <property type="molecule type" value="Genomic_DNA"/>
</dbReference>
<dbReference type="InterPro" id="IPR036396">
    <property type="entry name" value="Cyt_P450_sf"/>
</dbReference>
<comment type="similarity">
    <text evidence="1">Belongs to the cytochrome P450 family.</text>
</comment>
<accession>I0V4B7</accession>
<dbReference type="AlphaFoldDB" id="I0V4B7"/>
<evidence type="ECO:0000313" key="4">
    <source>
        <dbReference type="EMBL" id="EID54970.1"/>
    </source>
</evidence>
<dbReference type="Proteomes" id="UP000004691">
    <property type="component" value="Unassembled WGS sequence"/>
</dbReference>
<dbReference type="GO" id="GO:0004497">
    <property type="term" value="F:monooxygenase activity"/>
    <property type="evidence" value="ECO:0007669"/>
    <property type="project" value="InterPro"/>
</dbReference>
<keyword evidence="3" id="KW-0472">Membrane</keyword>
<dbReference type="STRING" id="882086.SacxiDRAFT_2751"/>
<proteinExistence type="inferred from homology"/>
<organism evidence="4 5">
    <name type="scientific">Saccharomonospora xinjiangensis XJ-54</name>
    <dbReference type="NCBI Taxonomy" id="882086"/>
    <lineage>
        <taxon>Bacteria</taxon>
        <taxon>Bacillati</taxon>
        <taxon>Actinomycetota</taxon>
        <taxon>Actinomycetes</taxon>
        <taxon>Pseudonocardiales</taxon>
        <taxon>Pseudonocardiaceae</taxon>
        <taxon>Saccharomonospora</taxon>
    </lineage>
</organism>
<evidence type="ECO:0000256" key="3">
    <source>
        <dbReference type="SAM" id="Phobius"/>
    </source>
</evidence>
<dbReference type="CDD" id="cd20623">
    <property type="entry name" value="CYP_unk"/>
    <property type="match status" value="1"/>
</dbReference>
<dbReference type="HOGENOM" id="CLU_033716_1_2_11"/>
<dbReference type="GO" id="GO:0016705">
    <property type="term" value="F:oxidoreductase activity, acting on paired donors, with incorporation or reduction of molecular oxygen"/>
    <property type="evidence" value="ECO:0007669"/>
    <property type="project" value="InterPro"/>
</dbReference>
<dbReference type="PANTHER" id="PTHR46696:SF1">
    <property type="entry name" value="CYTOCHROME P450 YJIB-RELATED"/>
    <property type="match status" value="1"/>
</dbReference>
<feature type="compositionally biased region" description="Polar residues" evidence="2">
    <location>
        <begin position="1"/>
        <end position="26"/>
    </location>
</feature>
<dbReference type="eggNOG" id="COG2124">
    <property type="taxonomic scope" value="Bacteria"/>
</dbReference>
<dbReference type="PRINTS" id="PR00359">
    <property type="entry name" value="BP450"/>
</dbReference>
<keyword evidence="3" id="KW-0812">Transmembrane</keyword>
<evidence type="ECO:0000256" key="1">
    <source>
        <dbReference type="ARBA" id="ARBA00010617"/>
    </source>
</evidence>
<evidence type="ECO:0000256" key="2">
    <source>
        <dbReference type="SAM" id="MobiDB-lite"/>
    </source>
</evidence>
<reference evidence="4 5" key="1">
    <citation type="submission" date="2012-01" db="EMBL/GenBank/DDBJ databases">
        <title>Improved High-Quality Draft sequence of Saccharomonospora xinjiangensis XJ-54.</title>
        <authorList>
            <consortium name="US DOE Joint Genome Institute"/>
            <person name="Lucas S."/>
            <person name="Han J."/>
            <person name="Lapidus A."/>
            <person name="Cheng J.-F."/>
            <person name="Goodwin L."/>
            <person name="Pitluck S."/>
            <person name="Peters L."/>
            <person name="Mikhailova N."/>
            <person name="Teshima H."/>
            <person name="Detter J.C."/>
            <person name="Han C."/>
            <person name="Tapia R."/>
            <person name="Land M."/>
            <person name="Hauser L."/>
            <person name="Kyrpides N."/>
            <person name="Ivanova N."/>
            <person name="Pagani I."/>
            <person name="Brambilla E.-M."/>
            <person name="Klenk H.-P."/>
            <person name="Woyke T."/>
        </authorList>
    </citation>
    <scope>NUCLEOTIDE SEQUENCE [LARGE SCALE GENOMIC DNA]</scope>
    <source>
        <strain evidence="4 5">XJ-54</strain>
    </source>
</reference>
<dbReference type="GO" id="GO:0020037">
    <property type="term" value="F:heme binding"/>
    <property type="evidence" value="ECO:0007669"/>
    <property type="project" value="InterPro"/>
</dbReference>
<keyword evidence="5" id="KW-1185">Reference proteome</keyword>
<sequence length="435" mass="47816">MLSQPPTAGSSQPPTAGSSQPPTAGSPQPPTARTLAEMTGLTPLSEIVNSQNPHAVYSELRARWGQVAPVELMPGVNGWLVLGHAEICQVARNERLFSHDPRMWREYTSGVIPPDAPLAALLSPLENAVYADGEKHRRLRAPVEEGFDGLDEHRLRRTTEHICLGLVDGFSMRGEADLVTEYSAAIPMLVMLSLLGVSAEDREKLRGTLLAGIESYFADDSMRRMLVELLRQRRAQPRDDLTSVLVRHPGLRGDDEVLHAMMMIIGMGYEVTGVWIAMALRLMLTDRRFTARLRGGRLGIDEALDEVLWRDPPIANMIGRYAAVDCELAGQPISRGDAVILSFAAGNADFRVRTNDPWLEIGNRAYLSFSAGSHACPAQRAARLIARIAVETALYSLDDVSVAVPVERLTFTPSLWNRHLTALPVRFTPAQAAHR</sequence>
<name>I0V4B7_9PSEU</name>
<dbReference type="Gene3D" id="1.10.630.10">
    <property type="entry name" value="Cytochrome P450"/>
    <property type="match status" value="1"/>
</dbReference>
<dbReference type="InterPro" id="IPR017972">
    <property type="entry name" value="Cyt_P450_CS"/>
</dbReference>
<dbReference type="GO" id="GO:0005506">
    <property type="term" value="F:iron ion binding"/>
    <property type="evidence" value="ECO:0007669"/>
    <property type="project" value="InterPro"/>
</dbReference>
<evidence type="ECO:0000313" key="5">
    <source>
        <dbReference type="Proteomes" id="UP000004691"/>
    </source>
</evidence>
<feature type="transmembrane region" description="Helical" evidence="3">
    <location>
        <begin position="257"/>
        <end position="284"/>
    </location>
</feature>